<name>A0A5J5HUH1_9SPHN</name>
<protein>
    <submittedName>
        <fullName evidence="3">Transposase</fullName>
    </submittedName>
</protein>
<dbReference type="GO" id="GO:0006313">
    <property type="term" value="P:DNA transposition"/>
    <property type="evidence" value="ECO:0007669"/>
    <property type="project" value="InterPro"/>
</dbReference>
<dbReference type="AlphaFoldDB" id="A0A5J5HUH1"/>
<reference evidence="4 5" key="1">
    <citation type="submission" date="2019-09" db="EMBL/GenBank/DDBJ databases">
        <authorList>
            <person name="Feng G."/>
        </authorList>
    </citation>
    <scope>NUCLEOTIDE SEQUENCE [LARGE SCALE GENOMIC DNA]</scope>
    <source>
        <strain evidence="3 4">KACC 19283</strain>
        <strain evidence="2 5">KACC 19284</strain>
    </source>
</reference>
<comment type="caution">
    <text evidence="3">The sequence shown here is derived from an EMBL/GenBank/DDBJ whole genome shotgun (WGS) entry which is preliminary data.</text>
</comment>
<sequence length="66" mass="7641">MPKLPRWQARRNLLIAKRRAPVEAVFSAMKRLYGEARARCLSLARNSADFFAFATIYDLRRTTILA</sequence>
<organism evidence="3 4">
    <name type="scientific">Sphingobium limneticum</name>
    <dbReference type="NCBI Taxonomy" id="1007511"/>
    <lineage>
        <taxon>Bacteria</taxon>
        <taxon>Pseudomonadati</taxon>
        <taxon>Pseudomonadota</taxon>
        <taxon>Alphaproteobacteria</taxon>
        <taxon>Sphingomonadales</taxon>
        <taxon>Sphingomonadaceae</taxon>
        <taxon>Sphingobium</taxon>
    </lineage>
</organism>
<dbReference type="EMBL" id="VYQB01000020">
    <property type="protein sequence ID" value="KAA9012793.1"/>
    <property type="molecule type" value="Genomic_DNA"/>
</dbReference>
<evidence type="ECO:0000313" key="4">
    <source>
        <dbReference type="Proteomes" id="UP000325933"/>
    </source>
</evidence>
<feature type="domain" description="Transposase IS4-like" evidence="1">
    <location>
        <begin position="6"/>
        <end position="57"/>
    </location>
</feature>
<dbReference type="Proteomes" id="UP000326364">
    <property type="component" value="Unassembled WGS sequence"/>
</dbReference>
<dbReference type="EMBL" id="VYQA01000020">
    <property type="protein sequence ID" value="KAA9025012.1"/>
    <property type="molecule type" value="Genomic_DNA"/>
</dbReference>
<dbReference type="GO" id="GO:0004803">
    <property type="term" value="F:transposase activity"/>
    <property type="evidence" value="ECO:0007669"/>
    <property type="project" value="InterPro"/>
</dbReference>
<evidence type="ECO:0000313" key="3">
    <source>
        <dbReference type="EMBL" id="KAA9025012.1"/>
    </source>
</evidence>
<evidence type="ECO:0000313" key="5">
    <source>
        <dbReference type="Proteomes" id="UP000326364"/>
    </source>
</evidence>
<evidence type="ECO:0000259" key="1">
    <source>
        <dbReference type="Pfam" id="PF01609"/>
    </source>
</evidence>
<evidence type="ECO:0000313" key="2">
    <source>
        <dbReference type="EMBL" id="KAA9012793.1"/>
    </source>
</evidence>
<dbReference type="RefSeq" id="WP_120252817.1">
    <property type="nucleotide sequence ID" value="NZ_VYQA01000020.1"/>
</dbReference>
<proteinExistence type="predicted"/>
<dbReference type="InterPro" id="IPR002559">
    <property type="entry name" value="Transposase_11"/>
</dbReference>
<keyword evidence="5" id="KW-1185">Reference proteome</keyword>
<gene>
    <name evidence="3" type="ORF">F4U95_20430</name>
    <name evidence="2" type="ORF">F4U96_20315</name>
</gene>
<dbReference type="GO" id="GO:0003677">
    <property type="term" value="F:DNA binding"/>
    <property type="evidence" value="ECO:0007669"/>
    <property type="project" value="InterPro"/>
</dbReference>
<dbReference type="Proteomes" id="UP000325933">
    <property type="component" value="Unassembled WGS sequence"/>
</dbReference>
<accession>A0A5J5HUH1</accession>
<dbReference type="Pfam" id="PF01609">
    <property type="entry name" value="DDE_Tnp_1"/>
    <property type="match status" value="1"/>
</dbReference>